<dbReference type="SMART" id="SM00254">
    <property type="entry name" value="ShKT"/>
    <property type="match status" value="4"/>
</dbReference>
<dbReference type="WBParaSite" id="TCLT_0000032001-mRNA-1">
    <property type="protein sequence ID" value="TCLT_0000032001-mRNA-1"/>
    <property type="gene ID" value="TCLT_0000032001"/>
</dbReference>
<name>A0A0N5CJV0_THECL</name>
<dbReference type="InterPro" id="IPR002227">
    <property type="entry name" value="Tyrosinase_Cu-bd"/>
</dbReference>
<dbReference type="SUPFAM" id="SSF48056">
    <property type="entry name" value="Di-copper centre-containing domain"/>
    <property type="match status" value="1"/>
</dbReference>
<keyword evidence="3" id="KW-0732">Signal</keyword>
<evidence type="ECO:0000256" key="2">
    <source>
        <dbReference type="PROSITE-ProRule" id="PRU01005"/>
    </source>
</evidence>
<sequence length="725" mass="82016">MEVILLSIALVFLECSRADVAQELPNPCADAPTESAQIVCEQLHKWDKEARAKSPVGSLAPLPPAIAGKIQMVAAELSPISSTPYQCLDLECLCIYFRGRVQPGGVCYLPDGSRLTKAIRKEYRMLTDQERNRFHNALKKLKSSGEFENMALIHGRAAVSGGAHSGPAFLPWHREFLKRFEIALRQIDPTVALPYWDSVLDSGLPNPSDSILWTDEFMGSTNEEGAVTGGNFANFVTFQKHPHIKREVGKQGSPFKQSEIDWLLQQNQIETVLSFTAPRQGCQYRANYNALEYTHGNVHIFVGGDMYDPYTSGNDPSFYLHHSFVDYIWEMYRQEKQTRYQRENDYPLDNQACSSALHFGSALMRPFTPLRNIEGLSNKYIDNMYEYASRPTCQSGQNCGSKYLFCDLSHGRPHCVSQVRSGGRCDGFINGESVCHEGVCVNGRCVPIETTNTKPVTSLAPIAAPTTRAPTISVQTNCFNEHECCQVWAQQGECNRNANYMREWCKVSCRICLPSFNGTEECSNHHQNCDLWARTNECTKNPRWMSENCRRSCGRCGRTRVEVCTGGRQATATTPLPTVTSRTAAMTTTRTTTATRPRDRPHPHRPNLLHCNSPGCYNENVCCPLWSLQGYCSRNATWMACNCKVSCGLCISSEYDYGTCNDYHRSCPIWAMQGECQRNAWMLENCRRSCRSCFDQLQLRMRCRSSFSMIRFVPSNFDYYYYDIL</sequence>
<dbReference type="PROSITE" id="PS00497">
    <property type="entry name" value="TYROSINASE_1"/>
    <property type="match status" value="1"/>
</dbReference>
<keyword evidence="1" id="KW-0479">Metal-binding</keyword>
<dbReference type="STRING" id="103827.A0A0N5CJV0"/>
<reference evidence="5 6" key="2">
    <citation type="submission" date="2018-11" db="EMBL/GenBank/DDBJ databases">
        <authorList>
            <consortium name="Pathogen Informatics"/>
        </authorList>
    </citation>
    <scope>NUCLEOTIDE SEQUENCE [LARGE SCALE GENOMIC DNA]</scope>
</reference>
<dbReference type="InterPro" id="IPR050316">
    <property type="entry name" value="Tyrosinase/Hemocyanin"/>
</dbReference>
<proteinExistence type="predicted"/>
<gene>
    <name evidence="5" type="ORF">TCLT_LOCUS321</name>
</gene>
<feature type="disulfide bond" evidence="2">
    <location>
        <begin position="616"/>
        <end position="650"/>
    </location>
</feature>
<evidence type="ECO:0000256" key="1">
    <source>
        <dbReference type="ARBA" id="ARBA00022723"/>
    </source>
</evidence>
<feature type="domain" description="ShKT" evidence="4">
    <location>
        <begin position="478"/>
        <end position="512"/>
    </location>
</feature>
<dbReference type="PRINTS" id="PR00092">
    <property type="entry name" value="TYROSINASE"/>
</dbReference>
<dbReference type="InterPro" id="IPR003582">
    <property type="entry name" value="ShKT_dom"/>
</dbReference>
<reference evidence="7" key="1">
    <citation type="submission" date="2017-02" db="UniProtKB">
        <authorList>
            <consortium name="WormBaseParasite"/>
        </authorList>
    </citation>
    <scope>IDENTIFICATION</scope>
</reference>
<feature type="domain" description="ShKT" evidence="4">
    <location>
        <begin position="660"/>
        <end position="693"/>
    </location>
</feature>
<dbReference type="InterPro" id="IPR008922">
    <property type="entry name" value="Di-copper_centre_dom_sf"/>
</dbReference>
<comment type="caution">
    <text evidence="2">Lacks conserved residue(s) required for the propagation of feature annotation.</text>
</comment>
<feature type="signal peptide" evidence="3">
    <location>
        <begin position="1"/>
        <end position="18"/>
    </location>
</feature>
<accession>A0A0N5CJV0</accession>
<organism evidence="7">
    <name type="scientific">Thelazia callipaeda</name>
    <name type="common">Oriental eyeworm</name>
    <name type="synonym">Parasitic nematode</name>
    <dbReference type="NCBI Taxonomy" id="103827"/>
    <lineage>
        <taxon>Eukaryota</taxon>
        <taxon>Metazoa</taxon>
        <taxon>Ecdysozoa</taxon>
        <taxon>Nematoda</taxon>
        <taxon>Chromadorea</taxon>
        <taxon>Rhabditida</taxon>
        <taxon>Spirurina</taxon>
        <taxon>Spiruromorpha</taxon>
        <taxon>Thelazioidea</taxon>
        <taxon>Thelaziidae</taxon>
        <taxon>Thelazia</taxon>
    </lineage>
</organism>
<dbReference type="Proteomes" id="UP000276776">
    <property type="component" value="Unassembled WGS sequence"/>
</dbReference>
<feature type="domain" description="ShKT" evidence="4">
    <location>
        <begin position="522"/>
        <end position="556"/>
    </location>
</feature>
<feature type="chain" id="PRO_5043126174" evidence="3">
    <location>
        <begin position="19"/>
        <end position="725"/>
    </location>
</feature>
<dbReference type="PANTHER" id="PTHR11474:SF21">
    <property type="entry name" value="SHKT DOMAIN-CONTAINING PROTEIN"/>
    <property type="match status" value="1"/>
</dbReference>
<feature type="disulfide bond" evidence="2">
    <location>
        <begin position="478"/>
        <end position="512"/>
    </location>
</feature>
<dbReference type="EMBL" id="UYYF01000021">
    <property type="protein sequence ID" value="VDM95248.1"/>
    <property type="molecule type" value="Genomic_DNA"/>
</dbReference>
<feature type="domain" description="ShKT" evidence="4">
    <location>
        <begin position="616"/>
        <end position="650"/>
    </location>
</feature>
<protein>
    <submittedName>
        <fullName evidence="7">ShKT domain-containing protein</fullName>
    </submittedName>
</protein>
<dbReference type="PROSITE" id="PS51670">
    <property type="entry name" value="SHKT"/>
    <property type="match status" value="4"/>
</dbReference>
<evidence type="ECO:0000256" key="3">
    <source>
        <dbReference type="SAM" id="SignalP"/>
    </source>
</evidence>
<dbReference type="GO" id="GO:0016491">
    <property type="term" value="F:oxidoreductase activity"/>
    <property type="evidence" value="ECO:0007669"/>
    <property type="project" value="InterPro"/>
</dbReference>
<dbReference type="OrthoDB" id="6132182at2759"/>
<dbReference type="OMA" id="WTNEFMG"/>
<dbReference type="Pfam" id="PF00264">
    <property type="entry name" value="Tyrosinase"/>
    <property type="match status" value="1"/>
</dbReference>
<dbReference type="PROSITE" id="PS00498">
    <property type="entry name" value="TYROSINASE_2"/>
    <property type="match status" value="1"/>
</dbReference>
<dbReference type="Gene3D" id="1.10.1280.10">
    <property type="entry name" value="Di-copper center containing domain from catechol oxidase"/>
    <property type="match status" value="1"/>
</dbReference>
<evidence type="ECO:0000259" key="4">
    <source>
        <dbReference type="PROSITE" id="PS51670"/>
    </source>
</evidence>
<dbReference type="GO" id="GO:0046872">
    <property type="term" value="F:metal ion binding"/>
    <property type="evidence" value="ECO:0007669"/>
    <property type="project" value="UniProtKB-KW"/>
</dbReference>
<evidence type="ECO:0000313" key="6">
    <source>
        <dbReference type="Proteomes" id="UP000276776"/>
    </source>
</evidence>
<dbReference type="PANTHER" id="PTHR11474">
    <property type="entry name" value="TYROSINASE FAMILY MEMBER"/>
    <property type="match status" value="1"/>
</dbReference>
<feature type="disulfide bond" evidence="2">
    <location>
        <begin position="522"/>
        <end position="556"/>
    </location>
</feature>
<evidence type="ECO:0000313" key="7">
    <source>
        <dbReference type="WBParaSite" id="TCLT_0000032001-mRNA-1"/>
    </source>
</evidence>
<keyword evidence="6" id="KW-1185">Reference proteome</keyword>
<dbReference type="Pfam" id="PF01549">
    <property type="entry name" value="ShK"/>
    <property type="match status" value="4"/>
</dbReference>
<dbReference type="AlphaFoldDB" id="A0A0N5CJV0"/>
<evidence type="ECO:0000313" key="5">
    <source>
        <dbReference type="EMBL" id="VDM95248.1"/>
    </source>
</evidence>
<keyword evidence="2" id="KW-1015">Disulfide bond</keyword>